<evidence type="ECO:0000256" key="4">
    <source>
        <dbReference type="ARBA" id="ARBA00022723"/>
    </source>
</evidence>
<dbReference type="SFLD" id="SFLDS00005">
    <property type="entry name" value="Isoprenoid_Synthase_Type_I"/>
    <property type="match status" value="1"/>
</dbReference>
<name>A0A250KGH0_9BACT</name>
<evidence type="ECO:0000313" key="7">
    <source>
        <dbReference type="EMBL" id="BBA28145.1"/>
    </source>
</evidence>
<comment type="similarity">
    <text evidence="2 6">Belongs to the FPP/GGPP synthase family.</text>
</comment>
<dbReference type="Proteomes" id="UP000267517">
    <property type="component" value="Chromosome I"/>
</dbReference>
<keyword evidence="3 6" id="KW-0808">Transferase</keyword>
<dbReference type="GO" id="GO:0004659">
    <property type="term" value="F:prenyltransferase activity"/>
    <property type="evidence" value="ECO:0007669"/>
    <property type="project" value="InterPro"/>
</dbReference>
<gene>
    <name evidence="7" type="ORF">PMEL1_00035</name>
</gene>
<evidence type="ECO:0000256" key="1">
    <source>
        <dbReference type="ARBA" id="ARBA00001946"/>
    </source>
</evidence>
<evidence type="ECO:0000256" key="2">
    <source>
        <dbReference type="ARBA" id="ARBA00006706"/>
    </source>
</evidence>
<comment type="cofactor">
    <cofactor evidence="1">
        <name>Mg(2+)</name>
        <dbReference type="ChEBI" id="CHEBI:18420"/>
    </cofactor>
</comment>
<dbReference type="AlphaFoldDB" id="A0A250KGH0"/>
<proteinExistence type="inferred from homology"/>
<dbReference type="PROSITE" id="PS00723">
    <property type="entry name" value="POLYPRENYL_SYNTHASE_1"/>
    <property type="match status" value="1"/>
</dbReference>
<keyword evidence="4" id="KW-0479">Metal-binding</keyword>
<dbReference type="InterPro" id="IPR000092">
    <property type="entry name" value="Polyprenyl_synt"/>
</dbReference>
<dbReference type="InterPro" id="IPR033749">
    <property type="entry name" value="Polyprenyl_synt_CS"/>
</dbReference>
<keyword evidence="5" id="KW-0460">Magnesium</keyword>
<evidence type="ECO:0000256" key="6">
    <source>
        <dbReference type="RuleBase" id="RU004466"/>
    </source>
</evidence>
<reference evidence="7 8" key="1">
    <citation type="submission" date="2017-05" db="EMBL/GenBank/DDBJ databases">
        <title>whole genome sequence of Prevotella melaninogenica GAI 07411.</title>
        <authorList>
            <person name="Kondo Y."/>
            <person name="Hoshino T."/>
        </authorList>
    </citation>
    <scope>NUCLEOTIDE SEQUENCE [LARGE SCALE GENOMIC DNA]</scope>
    <source>
        <strain evidence="7 8">GAI 07411</strain>
    </source>
</reference>
<dbReference type="PROSITE" id="PS00444">
    <property type="entry name" value="POLYPRENYL_SYNTHASE_2"/>
    <property type="match status" value="1"/>
</dbReference>
<evidence type="ECO:0000256" key="3">
    <source>
        <dbReference type="ARBA" id="ARBA00022679"/>
    </source>
</evidence>
<dbReference type="InterPro" id="IPR008949">
    <property type="entry name" value="Isoprenoid_synthase_dom_sf"/>
</dbReference>
<dbReference type="SUPFAM" id="SSF48576">
    <property type="entry name" value="Terpenoid synthases"/>
    <property type="match status" value="1"/>
</dbReference>
<dbReference type="PANTHER" id="PTHR12001:SF69">
    <property type="entry name" value="ALL TRANS-POLYPRENYL-DIPHOSPHATE SYNTHASE PDSS1"/>
    <property type="match status" value="1"/>
</dbReference>
<organism evidence="7 8">
    <name type="scientific">Prevotella melaninogenica</name>
    <dbReference type="NCBI Taxonomy" id="28132"/>
    <lineage>
        <taxon>Bacteria</taxon>
        <taxon>Pseudomonadati</taxon>
        <taxon>Bacteroidota</taxon>
        <taxon>Bacteroidia</taxon>
        <taxon>Bacteroidales</taxon>
        <taxon>Prevotellaceae</taxon>
        <taxon>Prevotella</taxon>
    </lineage>
</organism>
<evidence type="ECO:0000256" key="5">
    <source>
        <dbReference type="ARBA" id="ARBA00022842"/>
    </source>
</evidence>
<dbReference type="CDD" id="cd00685">
    <property type="entry name" value="Trans_IPPS_HT"/>
    <property type="match status" value="1"/>
</dbReference>
<dbReference type="PANTHER" id="PTHR12001">
    <property type="entry name" value="GERANYLGERANYL PYROPHOSPHATE SYNTHASE"/>
    <property type="match status" value="1"/>
</dbReference>
<evidence type="ECO:0000313" key="8">
    <source>
        <dbReference type="Proteomes" id="UP000267517"/>
    </source>
</evidence>
<dbReference type="Pfam" id="PF00348">
    <property type="entry name" value="polyprenyl_synt"/>
    <property type="match status" value="1"/>
</dbReference>
<dbReference type="GO" id="GO:0008299">
    <property type="term" value="P:isoprenoid biosynthetic process"/>
    <property type="evidence" value="ECO:0007669"/>
    <property type="project" value="InterPro"/>
</dbReference>
<sequence length="337" mass="38046">MSKFVSNLKTIMDTLSLIKQPIETELGDFIDLFNHALDHEDGLLRTVLNHIKQRAGKRMRPILILLMAKNFGKVSDATQHAAVGLELLHTASLVHDDVVDEADARRGQASVNADYDNKVAVLVGDYVLSTALLHVSYTHSEIIVRYLAELGRTLSDGEILQLWNIQNKEITEEVYYKIIERKTAALFESCAAIGAESANASAEEVEAARLFGKHLGIVFQIRDDIFDYYDSEAEIGKPTGNDMAEGKLTLPIIYALNSTKNEEMLALAYKVKAHEVTREEIDRLVEFAKVSGGIEYAERRMWDFHAEAQTFLDTYVKDESIRFALQTYLDYVIKRKK</sequence>
<protein>
    <submittedName>
        <fullName evidence="7">Octaprenyl-diphosphate synthase</fullName>
    </submittedName>
</protein>
<dbReference type="EMBL" id="AP018049">
    <property type="protein sequence ID" value="BBA28145.1"/>
    <property type="molecule type" value="Genomic_DNA"/>
</dbReference>
<dbReference type="GO" id="GO:0046872">
    <property type="term" value="F:metal ion binding"/>
    <property type="evidence" value="ECO:0007669"/>
    <property type="project" value="UniProtKB-KW"/>
</dbReference>
<dbReference type="Gene3D" id="1.10.600.10">
    <property type="entry name" value="Farnesyl Diphosphate Synthase"/>
    <property type="match status" value="1"/>
</dbReference>
<accession>A0A250KGH0</accession>